<gene>
    <name evidence="1" type="ORF">HY912_14575</name>
</gene>
<dbReference type="Pfam" id="PF04365">
    <property type="entry name" value="BrnT_toxin"/>
    <property type="match status" value="1"/>
</dbReference>
<reference evidence="1" key="1">
    <citation type="submission" date="2020-07" db="EMBL/GenBank/DDBJ databases">
        <title>Huge and variable diversity of episymbiotic CPR bacteria and DPANN archaea in groundwater ecosystems.</title>
        <authorList>
            <person name="He C.Y."/>
            <person name="Keren R."/>
            <person name="Whittaker M."/>
            <person name="Farag I.F."/>
            <person name="Doudna J."/>
            <person name="Cate J.H.D."/>
            <person name="Banfield J.F."/>
        </authorList>
    </citation>
    <scope>NUCLEOTIDE SEQUENCE</scope>
    <source>
        <strain evidence="1">NC_groundwater_1664_Pr3_B-0.1um_52_9</strain>
    </source>
</reference>
<dbReference type="InterPro" id="IPR038573">
    <property type="entry name" value="BrnT_sf"/>
</dbReference>
<evidence type="ECO:0000313" key="2">
    <source>
        <dbReference type="Proteomes" id="UP000807825"/>
    </source>
</evidence>
<dbReference type="Proteomes" id="UP000807825">
    <property type="component" value="Unassembled WGS sequence"/>
</dbReference>
<protein>
    <submittedName>
        <fullName evidence="1">BrnT family toxin</fullName>
    </submittedName>
</protein>
<organism evidence="1 2">
    <name type="scientific">Desulfomonile tiedjei</name>
    <dbReference type="NCBI Taxonomy" id="2358"/>
    <lineage>
        <taxon>Bacteria</taxon>
        <taxon>Pseudomonadati</taxon>
        <taxon>Thermodesulfobacteriota</taxon>
        <taxon>Desulfomonilia</taxon>
        <taxon>Desulfomonilales</taxon>
        <taxon>Desulfomonilaceae</taxon>
        <taxon>Desulfomonile</taxon>
    </lineage>
</organism>
<accession>A0A9D6V3B8</accession>
<dbReference type="EMBL" id="JACRDE010000381">
    <property type="protein sequence ID" value="MBI5250712.1"/>
    <property type="molecule type" value="Genomic_DNA"/>
</dbReference>
<dbReference type="Gene3D" id="3.10.450.530">
    <property type="entry name" value="Ribonuclease toxin, BrnT, of type II toxin-antitoxin system"/>
    <property type="match status" value="1"/>
</dbReference>
<dbReference type="InterPro" id="IPR007460">
    <property type="entry name" value="BrnT_toxin"/>
</dbReference>
<comment type="caution">
    <text evidence="1">The sequence shown here is derived from an EMBL/GenBank/DDBJ whole genome shotgun (WGS) entry which is preliminary data.</text>
</comment>
<proteinExistence type="predicted"/>
<sequence length="103" mass="11892">MNKDDKRVVQGCSFTWDTRKANSNHTKHGVSFLEAVDVLFDPHYYAEDASAEGEERYAVIGHSKKGRLLYVVKDEGDEAWRIISARPVTSQERIRYEEETNSR</sequence>
<evidence type="ECO:0000313" key="1">
    <source>
        <dbReference type="EMBL" id="MBI5250712.1"/>
    </source>
</evidence>
<name>A0A9D6V3B8_9BACT</name>
<dbReference type="AlphaFoldDB" id="A0A9D6V3B8"/>